<dbReference type="SUPFAM" id="SSF54373">
    <property type="entry name" value="FAD-linked reductases, C-terminal domain"/>
    <property type="match status" value="1"/>
</dbReference>
<dbReference type="GO" id="GO:0050660">
    <property type="term" value="F:flavin adenine dinucleotide binding"/>
    <property type="evidence" value="ECO:0007669"/>
    <property type="project" value="InterPro"/>
</dbReference>
<dbReference type="SUPFAM" id="SSF51905">
    <property type="entry name" value="FAD/NAD(P)-binding domain"/>
    <property type="match status" value="1"/>
</dbReference>
<keyword evidence="2" id="KW-0285">Flavoprotein</keyword>
<dbReference type="InterPro" id="IPR012132">
    <property type="entry name" value="GMC_OxRdtase"/>
</dbReference>
<dbReference type="Gene3D" id="3.30.560.10">
    <property type="entry name" value="Glucose Oxidase, domain 3"/>
    <property type="match status" value="1"/>
</dbReference>
<dbReference type="Gene3D" id="3.50.50.60">
    <property type="entry name" value="FAD/NAD(P)-binding domain"/>
    <property type="match status" value="1"/>
</dbReference>
<feature type="binding site" evidence="2">
    <location>
        <begin position="535"/>
        <end position="536"/>
    </location>
    <ligand>
        <name>FAD</name>
        <dbReference type="ChEBI" id="CHEBI:57692"/>
    </ligand>
</feature>
<dbReference type="STRING" id="37992.A0A4Z0YJ25"/>
<dbReference type="PROSITE" id="PS00624">
    <property type="entry name" value="GMC_OXRED_2"/>
    <property type="match status" value="1"/>
</dbReference>
<proteinExistence type="inferred from homology"/>
<dbReference type="PANTHER" id="PTHR11552:SF78">
    <property type="entry name" value="GLUCOSE-METHANOL-CHOLINE OXIDOREDUCTASE N-TERMINAL DOMAIN-CONTAINING PROTEIN"/>
    <property type="match status" value="1"/>
</dbReference>
<keyword evidence="2" id="KW-0274">FAD</keyword>
<dbReference type="EMBL" id="SKBN01000358">
    <property type="protein sequence ID" value="TGJ78723.1"/>
    <property type="molecule type" value="Genomic_DNA"/>
</dbReference>
<gene>
    <name evidence="4" type="ORF">E0Z10_g10051</name>
</gene>
<dbReference type="OrthoDB" id="269227at2759"/>
<dbReference type="InterPro" id="IPR036188">
    <property type="entry name" value="FAD/NAD-bd_sf"/>
</dbReference>
<reference evidence="4 5" key="1">
    <citation type="submission" date="2019-03" db="EMBL/GenBank/DDBJ databases">
        <title>Draft genome sequence of Xylaria hypoxylon DSM 108379, a ubiquitous saprotrophic-parasitic fungi on hardwood.</title>
        <authorList>
            <person name="Buettner E."/>
            <person name="Leonhardt S."/>
            <person name="Gebauer A.M."/>
            <person name="Liers C."/>
            <person name="Hofrichter M."/>
            <person name="Kellner H."/>
        </authorList>
    </citation>
    <scope>NUCLEOTIDE SEQUENCE [LARGE SCALE GENOMIC DNA]</scope>
    <source>
        <strain evidence="4 5">DSM 108379</strain>
    </source>
</reference>
<feature type="binding site" evidence="2">
    <location>
        <position position="236"/>
    </location>
    <ligand>
        <name>FAD</name>
        <dbReference type="ChEBI" id="CHEBI:57692"/>
    </ligand>
</feature>
<dbReference type="Proteomes" id="UP000297716">
    <property type="component" value="Unassembled WGS sequence"/>
</dbReference>
<dbReference type="InterPro" id="IPR000172">
    <property type="entry name" value="GMC_OxRdtase_N"/>
</dbReference>
<dbReference type="Pfam" id="PF05199">
    <property type="entry name" value="GMC_oxred_C"/>
    <property type="match status" value="1"/>
</dbReference>
<dbReference type="GO" id="GO:0016614">
    <property type="term" value="F:oxidoreductase activity, acting on CH-OH group of donors"/>
    <property type="evidence" value="ECO:0007669"/>
    <property type="project" value="InterPro"/>
</dbReference>
<dbReference type="InterPro" id="IPR007867">
    <property type="entry name" value="GMC_OxRtase_C"/>
</dbReference>
<comment type="caution">
    <text evidence="4">The sequence shown here is derived from an EMBL/GenBank/DDBJ whole genome shotgun (WGS) entry which is preliminary data.</text>
</comment>
<keyword evidence="5" id="KW-1185">Reference proteome</keyword>
<dbReference type="PANTHER" id="PTHR11552">
    <property type="entry name" value="GLUCOSE-METHANOL-CHOLINE GMC OXIDOREDUCTASE"/>
    <property type="match status" value="1"/>
</dbReference>
<dbReference type="Pfam" id="PF00732">
    <property type="entry name" value="GMC_oxred_N"/>
    <property type="match status" value="1"/>
</dbReference>
<evidence type="ECO:0000259" key="3">
    <source>
        <dbReference type="PROSITE" id="PS00624"/>
    </source>
</evidence>
<organism evidence="4 5">
    <name type="scientific">Xylaria hypoxylon</name>
    <dbReference type="NCBI Taxonomy" id="37992"/>
    <lineage>
        <taxon>Eukaryota</taxon>
        <taxon>Fungi</taxon>
        <taxon>Dikarya</taxon>
        <taxon>Ascomycota</taxon>
        <taxon>Pezizomycotina</taxon>
        <taxon>Sordariomycetes</taxon>
        <taxon>Xylariomycetidae</taxon>
        <taxon>Xylariales</taxon>
        <taxon>Xylariaceae</taxon>
        <taxon>Xylaria</taxon>
    </lineage>
</organism>
<evidence type="ECO:0000313" key="5">
    <source>
        <dbReference type="Proteomes" id="UP000297716"/>
    </source>
</evidence>
<dbReference type="AlphaFoldDB" id="A0A4Z0YJ25"/>
<feature type="domain" description="Glucose-methanol-choline oxidoreductase N-terminal" evidence="3">
    <location>
        <begin position="281"/>
        <end position="295"/>
    </location>
</feature>
<accession>A0A4Z0YJ25</accession>
<evidence type="ECO:0000313" key="4">
    <source>
        <dbReference type="EMBL" id="TGJ78723.1"/>
    </source>
</evidence>
<sequence length="604" mass="65732">MAVHITLPETLKEVDVVIVGGGTAGCVVASRLADADRSLSILVIESGPNTLGTPTITYPALYGANFAPGSGTLTAYTSQNEGQLLGRDLSIAVGSCLGGGSSINGMIYARPQASDFDAWGATGWSRDDLLPFLKRFESYHSQDVRECHGSEGPIHVSGGRYRGTKLERDFIDAMKDSGYPEVQDLQDLHTANGVSPALRYVSPEDGQRQDSAHRYLHPRIQQGAFLNLHVLVGSQVTRLLLSESRKVEGVEYRPTPQAPSASSPESVQSVRARKLVILSAGAFGTPLLLERSGVGDKDVLERAGVPLAHHLPGVGCHFQDHQCSLFTYNSNTPPKDTFESIYNGTRSIPELMSTNDPILSWNAVDASAKIRPTKSEVKSLGSLFEKAWNADYESVPSKPLVSLIVFNGILGDPTPFPKGEYFTIASYTPYPYSRGNIHITGPQIDQSPRFRAGYLTDPGDVDLEIQTWAYKKQREIARRMSSLRSEIPSQHPTFPEDSKAVCTSGDGVQTIVIEYSNDDDDAIRQFIRGKVGTAWHPLGTCKMAPFEQMGVVDENLNVHGIARLKVADMSIVPHNVSGNTMSTALLIGERAADIFIKDLELKDY</sequence>
<comment type="similarity">
    <text evidence="1">Belongs to the GMC oxidoreductase family.</text>
</comment>
<name>A0A4Z0YJ25_9PEZI</name>
<comment type="cofactor">
    <cofactor evidence="2">
        <name>FAD</name>
        <dbReference type="ChEBI" id="CHEBI:57692"/>
    </cofactor>
</comment>
<evidence type="ECO:0000256" key="2">
    <source>
        <dbReference type="PIRSR" id="PIRSR000137-2"/>
    </source>
</evidence>
<dbReference type="PIRSF" id="PIRSF000137">
    <property type="entry name" value="Alcohol_oxidase"/>
    <property type="match status" value="1"/>
</dbReference>
<evidence type="ECO:0000256" key="1">
    <source>
        <dbReference type="ARBA" id="ARBA00010790"/>
    </source>
</evidence>
<protein>
    <recommendedName>
        <fullName evidence="3">Glucose-methanol-choline oxidoreductase N-terminal domain-containing protein</fullName>
    </recommendedName>
</protein>